<dbReference type="Pfam" id="PF02464">
    <property type="entry name" value="CinA"/>
    <property type="match status" value="1"/>
</dbReference>
<sequence>MEQKIAACARALAEKQLTVAFVESATAGWLCSEFALTEQAGEVLQGGITCYDASLKESLLGVPHPLIEIFTPESQEVTDELARGLKHLIPADIAVAVTGLTAPGGSETAEKPVGTMFVSALIRRNLISRRFTFSGNREAIIKQTIGATAELLLESLAQQV</sequence>
<dbReference type="Gene3D" id="3.90.950.20">
    <property type="entry name" value="CinA-like"/>
    <property type="match status" value="1"/>
</dbReference>
<organism evidence="2 3">
    <name type="scientific">Mucilaginibacter segetis</name>
    <dbReference type="NCBI Taxonomy" id="2793071"/>
    <lineage>
        <taxon>Bacteria</taxon>
        <taxon>Pseudomonadati</taxon>
        <taxon>Bacteroidota</taxon>
        <taxon>Sphingobacteriia</taxon>
        <taxon>Sphingobacteriales</taxon>
        <taxon>Sphingobacteriaceae</taxon>
        <taxon>Mucilaginibacter</taxon>
    </lineage>
</organism>
<keyword evidence="3" id="KW-1185">Reference proteome</keyword>
<dbReference type="Proteomes" id="UP000613193">
    <property type="component" value="Unassembled WGS sequence"/>
</dbReference>
<dbReference type="EMBL" id="JAEHFW010000001">
    <property type="protein sequence ID" value="MBK0379256.1"/>
    <property type="molecule type" value="Genomic_DNA"/>
</dbReference>
<dbReference type="SUPFAM" id="SSF142433">
    <property type="entry name" value="CinA-like"/>
    <property type="match status" value="1"/>
</dbReference>
<dbReference type="InterPro" id="IPR008136">
    <property type="entry name" value="CinA_C"/>
</dbReference>
<gene>
    <name evidence="2" type="ORF">I5M19_08065</name>
</gene>
<dbReference type="AlphaFoldDB" id="A0A934PU96"/>
<feature type="domain" description="CinA C-terminal" evidence="1">
    <location>
        <begin position="6"/>
        <end position="155"/>
    </location>
</feature>
<protein>
    <submittedName>
        <fullName evidence="2">CinA family protein</fullName>
    </submittedName>
</protein>
<comment type="caution">
    <text evidence="2">The sequence shown here is derived from an EMBL/GenBank/DDBJ whole genome shotgun (WGS) entry which is preliminary data.</text>
</comment>
<dbReference type="NCBIfam" id="TIGR00199">
    <property type="entry name" value="PncC_domain"/>
    <property type="match status" value="1"/>
</dbReference>
<dbReference type="InterPro" id="IPR036653">
    <property type="entry name" value="CinA-like_C"/>
</dbReference>
<evidence type="ECO:0000313" key="3">
    <source>
        <dbReference type="Proteomes" id="UP000613193"/>
    </source>
</evidence>
<accession>A0A934PU96</accession>
<evidence type="ECO:0000259" key="1">
    <source>
        <dbReference type="Pfam" id="PF02464"/>
    </source>
</evidence>
<dbReference type="RefSeq" id="WP_200065690.1">
    <property type="nucleotide sequence ID" value="NZ_JAEHFW010000001.1"/>
</dbReference>
<evidence type="ECO:0000313" key="2">
    <source>
        <dbReference type="EMBL" id="MBK0379256.1"/>
    </source>
</evidence>
<proteinExistence type="predicted"/>
<name>A0A934PU96_9SPHI</name>
<reference evidence="2" key="1">
    <citation type="submission" date="2020-12" db="EMBL/GenBank/DDBJ databases">
        <title>Bacterial novel species Mucilaginibacter sp. SD-g isolated from soil.</title>
        <authorList>
            <person name="Jung H.-Y."/>
        </authorList>
    </citation>
    <scope>NUCLEOTIDE SEQUENCE</scope>
    <source>
        <strain evidence="2">SD-g</strain>
    </source>
</reference>